<evidence type="ECO:0000313" key="2">
    <source>
        <dbReference type="Proteomes" id="UP000748531"/>
    </source>
</evidence>
<accession>A0A8J4T1T0</accession>
<protein>
    <submittedName>
        <fullName evidence="1">Uncharacterized protein</fullName>
    </submittedName>
</protein>
<dbReference type="EMBL" id="LUCH01008056">
    <property type="protein sequence ID" value="KAF5396478.1"/>
    <property type="molecule type" value="Genomic_DNA"/>
</dbReference>
<comment type="caution">
    <text evidence="1">The sequence shown here is derived from an EMBL/GenBank/DDBJ whole genome shotgun (WGS) entry which is preliminary data.</text>
</comment>
<proteinExistence type="predicted"/>
<gene>
    <name evidence="1" type="ORF">PHET_10828</name>
</gene>
<sequence length="87" mass="10675">MPFLSPDWRFPGDRWLRSSECGSLWENAKIYRLRMFERMNEMVIKRVCRRSLLEEDHPSWNYVTDFFKLVIYEPHVHLKSGTVREVR</sequence>
<dbReference type="OrthoDB" id="9991467at2759"/>
<reference evidence="1" key="1">
    <citation type="submission" date="2019-05" db="EMBL/GenBank/DDBJ databases">
        <title>Annotation for the trematode Paragonimus heterotremus.</title>
        <authorList>
            <person name="Choi Y.-J."/>
        </authorList>
    </citation>
    <scope>NUCLEOTIDE SEQUENCE</scope>
    <source>
        <strain evidence="1">LC</strain>
    </source>
</reference>
<name>A0A8J4T1T0_9TREM</name>
<dbReference type="Proteomes" id="UP000748531">
    <property type="component" value="Unassembled WGS sequence"/>
</dbReference>
<organism evidence="1 2">
    <name type="scientific">Paragonimus heterotremus</name>
    <dbReference type="NCBI Taxonomy" id="100268"/>
    <lineage>
        <taxon>Eukaryota</taxon>
        <taxon>Metazoa</taxon>
        <taxon>Spiralia</taxon>
        <taxon>Lophotrochozoa</taxon>
        <taxon>Platyhelminthes</taxon>
        <taxon>Trematoda</taxon>
        <taxon>Digenea</taxon>
        <taxon>Plagiorchiida</taxon>
        <taxon>Troglotremata</taxon>
        <taxon>Troglotrematidae</taxon>
        <taxon>Paragonimus</taxon>
    </lineage>
</organism>
<evidence type="ECO:0000313" key="1">
    <source>
        <dbReference type="EMBL" id="KAF5396478.1"/>
    </source>
</evidence>
<dbReference type="AlphaFoldDB" id="A0A8J4T1T0"/>
<keyword evidence="2" id="KW-1185">Reference proteome</keyword>